<dbReference type="EMBL" id="JAYMYS010000004">
    <property type="protein sequence ID" value="KAK7395909.1"/>
    <property type="molecule type" value="Genomic_DNA"/>
</dbReference>
<evidence type="ECO:0000256" key="1">
    <source>
        <dbReference type="SAM" id="MobiDB-lite"/>
    </source>
</evidence>
<organism evidence="2 3">
    <name type="scientific">Psophocarpus tetragonolobus</name>
    <name type="common">Winged bean</name>
    <name type="synonym">Dolichos tetragonolobus</name>
    <dbReference type="NCBI Taxonomy" id="3891"/>
    <lineage>
        <taxon>Eukaryota</taxon>
        <taxon>Viridiplantae</taxon>
        <taxon>Streptophyta</taxon>
        <taxon>Embryophyta</taxon>
        <taxon>Tracheophyta</taxon>
        <taxon>Spermatophyta</taxon>
        <taxon>Magnoliopsida</taxon>
        <taxon>eudicotyledons</taxon>
        <taxon>Gunneridae</taxon>
        <taxon>Pentapetalae</taxon>
        <taxon>rosids</taxon>
        <taxon>fabids</taxon>
        <taxon>Fabales</taxon>
        <taxon>Fabaceae</taxon>
        <taxon>Papilionoideae</taxon>
        <taxon>50 kb inversion clade</taxon>
        <taxon>NPAAA clade</taxon>
        <taxon>indigoferoid/millettioid clade</taxon>
        <taxon>Phaseoleae</taxon>
        <taxon>Psophocarpus</taxon>
    </lineage>
</organism>
<evidence type="ECO:0000313" key="3">
    <source>
        <dbReference type="Proteomes" id="UP001386955"/>
    </source>
</evidence>
<evidence type="ECO:0000313" key="2">
    <source>
        <dbReference type="EMBL" id="KAK7395909.1"/>
    </source>
</evidence>
<accession>A0AAN9XKQ2</accession>
<gene>
    <name evidence="2" type="ORF">VNO78_16511</name>
</gene>
<sequence length="110" mass="12304">MFREAMHHRQARENAIYRGLTLINESIHRFTMRQSTSPIQFAELVNWPPFAIQFSLSPIHPKAPGSPSIALSRSTDANKGKGTMIEDPDNQMDMGTLAALSAVFGDDRDF</sequence>
<comment type="caution">
    <text evidence="2">The sequence shown here is derived from an EMBL/GenBank/DDBJ whole genome shotgun (WGS) entry which is preliminary data.</text>
</comment>
<proteinExistence type="predicted"/>
<reference evidence="2 3" key="1">
    <citation type="submission" date="2024-01" db="EMBL/GenBank/DDBJ databases">
        <title>The genomes of 5 underutilized Papilionoideae crops provide insights into root nodulation and disease resistanc.</title>
        <authorList>
            <person name="Jiang F."/>
        </authorList>
    </citation>
    <scope>NUCLEOTIDE SEQUENCE [LARGE SCALE GENOMIC DNA]</scope>
    <source>
        <strain evidence="2">DUOXIRENSHENG_FW03</strain>
        <tissue evidence="2">Leaves</tissue>
    </source>
</reference>
<keyword evidence="3" id="KW-1185">Reference proteome</keyword>
<dbReference type="AlphaFoldDB" id="A0AAN9XKQ2"/>
<name>A0AAN9XKQ2_PSOTE</name>
<dbReference type="Proteomes" id="UP001386955">
    <property type="component" value="Unassembled WGS sequence"/>
</dbReference>
<protein>
    <submittedName>
        <fullName evidence="2">Uncharacterized protein</fullName>
    </submittedName>
</protein>
<feature type="region of interest" description="Disordered" evidence="1">
    <location>
        <begin position="63"/>
        <end position="91"/>
    </location>
</feature>